<proteinExistence type="predicted"/>
<accession>A0A2T3FPP0</accession>
<dbReference type="GeneID" id="70578725"/>
<reference evidence="1" key="2">
    <citation type="journal article" date="2020" name="Microbiol. Resour. Announc.">
        <title>Complete Genome Sequence of Faecalibacillus intestinalis JCM 34082, Isolated from Feces from a Healthy Japanese Female.</title>
        <authorList>
            <person name="Sakamoto M."/>
            <person name="Ikeyama N."/>
            <person name="Toyoda A."/>
            <person name="Murakami T."/>
            <person name="Mori H."/>
            <person name="Ohkuma M."/>
        </authorList>
    </citation>
    <scope>NUCLEOTIDE SEQUENCE</scope>
    <source>
        <strain evidence="1">14EGH31</strain>
    </source>
</reference>
<dbReference type="Proteomes" id="UP001204814">
    <property type="component" value="Unassembled WGS sequence"/>
</dbReference>
<sequence>MKIDVKTLEKLVWIIYKRFFIEKGKLKDIQIKIDQYIQIRMVLVYKGIETKIHIDARPYVNEDIIIDSQGSIRYGFLKLNYAKMLQEWVKDIPQVSVNNTQIRVKNEYLQDIRLNSQEIELELY</sequence>
<dbReference type="AlphaFoldDB" id="A0A2T3FPP0"/>
<protein>
    <submittedName>
        <fullName evidence="3">Uncharacterized protein</fullName>
    </submittedName>
</protein>
<evidence type="ECO:0000313" key="5">
    <source>
        <dbReference type="Proteomes" id="UP000593842"/>
    </source>
</evidence>
<dbReference type="EMBL" id="JANGBO010000005">
    <property type="protein sequence ID" value="MCQ5061584.1"/>
    <property type="molecule type" value="Genomic_DNA"/>
</dbReference>
<dbReference type="RefSeq" id="WP_032089659.1">
    <property type="nucleotide sequence ID" value="NZ_AP024085.1"/>
</dbReference>
<evidence type="ECO:0000313" key="4">
    <source>
        <dbReference type="Proteomes" id="UP000240974"/>
    </source>
</evidence>
<dbReference type="EMBL" id="PYLQ01000023">
    <property type="protein sequence ID" value="PST37221.1"/>
    <property type="molecule type" value="Genomic_DNA"/>
</dbReference>
<gene>
    <name evidence="3" type="ORF">C7U54_12375</name>
    <name evidence="1" type="ORF">Fi14EGH31_03100</name>
    <name evidence="2" type="ORF">NE542_07025</name>
</gene>
<evidence type="ECO:0000313" key="2">
    <source>
        <dbReference type="EMBL" id="MCQ5061584.1"/>
    </source>
</evidence>
<organism evidence="3 4">
    <name type="scientific">Faecalibacillus intestinalis</name>
    <dbReference type="NCBI Taxonomy" id="1982626"/>
    <lineage>
        <taxon>Bacteria</taxon>
        <taxon>Bacillati</taxon>
        <taxon>Bacillota</taxon>
        <taxon>Erysipelotrichia</taxon>
        <taxon>Erysipelotrichales</taxon>
        <taxon>Coprobacillaceae</taxon>
        <taxon>Faecalibacillus</taxon>
    </lineage>
</organism>
<dbReference type="KEGG" id="fit:Fi14EGH31_03100"/>
<reference evidence="2" key="4">
    <citation type="submission" date="2022-06" db="EMBL/GenBank/DDBJ databases">
        <title>Isolation of gut microbiota from human fecal samples.</title>
        <authorList>
            <person name="Pamer E.G."/>
            <person name="Barat B."/>
            <person name="Waligurski E."/>
            <person name="Medina S."/>
            <person name="Paddock L."/>
            <person name="Mostad J."/>
        </authorList>
    </citation>
    <scope>NUCLEOTIDE SEQUENCE</scope>
    <source>
        <strain evidence="2">DFI.6.24</strain>
    </source>
</reference>
<reference evidence="3 4" key="1">
    <citation type="journal article" date="2019" name="Int. J. Syst. Evol. Microbiol.">
        <title>Faecalibacillus intestinalis gen. nov., sp. nov. and Faecalibacillus faecis sp. nov., isolated from human faeces.</title>
        <authorList>
            <person name="Seo B."/>
            <person name="Jeon K."/>
            <person name="Baek I."/>
            <person name="Lee Y.M."/>
            <person name="Baek K."/>
            <person name="Ko G."/>
        </authorList>
    </citation>
    <scope>NUCLEOTIDE SEQUENCE [LARGE SCALE GENOMIC DNA]</scope>
    <source>
        <strain evidence="3 4">SNUG30099</strain>
    </source>
</reference>
<dbReference type="Proteomes" id="UP000240974">
    <property type="component" value="Unassembled WGS sequence"/>
</dbReference>
<dbReference type="EMBL" id="AP024085">
    <property type="protein sequence ID" value="BCL56598.1"/>
    <property type="molecule type" value="Genomic_DNA"/>
</dbReference>
<name>A0A2T3FPP0_9FIRM</name>
<evidence type="ECO:0000313" key="1">
    <source>
        <dbReference type="EMBL" id="BCL56598.1"/>
    </source>
</evidence>
<evidence type="ECO:0000313" key="3">
    <source>
        <dbReference type="EMBL" id="PST37221.1"/>
    </source>
</evidence>
<keyword evidence="4" id="KW-1185">Reference proteome</keyword>
<reference evidence="5" key="3">
    <citation type="submission" date="2020-09" db="EMBL/GenBank/DDBJ databases">
        <title>Complete genome sequencing of Faecalibacillus intestinalis strain 14EGH31.</title>
        <authorList>
            <person name="Sakamoto M."/>
            <person name="Murakami T."/>
            <person name="Mori H."/>
        </authorList>
    </citation>
    <scope>NUCLEOTIDE SEQUENCE [LARGE SCALE GENOMIC DNA]</scope>
    <source>
        <strain evidence="5">14EGH31</strain>
    </source>
</reference>
<dbReference type="Proteomes" id="UP000593842">
    <property type="component" value="Chromosome"/>
</dbReference>